<organism evidence="1 2">
    <name type="scientific">Bacteroides stercoris</name>
    <dbReference type="NCBI Taxonomy" id="46506"/>
    <lineage>
        <taxon>Bacteria</taxon>
        <taxon>Pseudomonadati</taxon>
        <taxon>Bacteroidota</taxon>
        <taxon>Bacteroidia</taxon>
        <taxon>Bacteroidales</taxon>
        <taxon>Bacteroidaceae</taxon>
        <taxon>Bacteroides</taxon>
    </lineage>
</organism>
<name>A0A412DJ33_BACSE</name>
<gene>
    <name evidence="1" type="ORF">DWY65_11205</name>
</gene>
<reference evidence="1 2" key="1">
    <citation type="submission" date="2018-08" db="EMBL/GenBank/DDBJ databases">
        <title>A genome reference for cultivated species of the human gut microbiota.</title>
        <authorList>
            <person name="Zou Y."/>
            <person name="Xue W."/>
            <person name="Luo G."/>
        </authorList>
    </citation>
    <scope>NUCLEOTIDE SEQUENCE [LARGE SCALE GENOMIC DNA]</scope>
    <source>
        <strain evidence="1 2">AF26-20BH</strain>
    </source>
</reference>
<sequence>MKNLLVKILFVVVGLVIGSCSQSEIEEQVLKPSVEQVQMEELIQYVEDIKPYVPAPLDVHTRGFWSSFRSWFKNLGKADAGGYRWGRDNGMNFWRGLRVSLTTSLVTAINGGDARTSWKINDEWKVYSNSSRQHKELGNSHNRAIYELCRENPTLRYGSNISDSALSSMIETKLKQMGYSDVGISSLEWGNIIILIRNLKNALNTSSDLNNVFIAGISSSPTLDYQFLDEYLDSVLLLEDREEMIIFTEKIYTKIDSLPGVKKELLKGMVSIALCSINLWVPI</sequence>
<protein>
    <submittedName>
        <fullName evidence="1">Uncharacterized protein</fullName>
    </submittedName>
</protein>
<evidence type="ECO:0000313" key="2">
    <source>
        <dbReference type="Proteomes" id="UP000283310"/>
    </source>
</evidence>
<dbReference type="PROSITE" id="PS51257">
    <property type="entry name" value="PROKAR_LIPOPROTEIN"/>
    <property type="match status" value="1"/>
</dbReference>
<dbReference type="EMBL" id="QRTW01000019">
    <property type="protein sequence ID" value="RGR11846.1"/>
    <property type="molecule type" value="Genomic_DNA"/>
</dbReference>
<comment type="caution">
    <text evidence="1">The sequence shown here is derived from an EMBL/GenBank/DDBJ whole genome shotgun (WGS) entry which is preliminary data.</text>
</comment>
<evidence type="ECO:0000313" key="1">
    <source>
        <dbReference type="EMBL" id="RGR11846.1"/>
    </source>
</evidence>
<proteinExistence type="predicted"/>
<dbReference type="RefSeq" id="WP_117904108.1">
    <property type="nucleotide sequence ID" value="NZ_JADNPL010000019.1"/>
</dbReference>
<accession>A0A412DJ33</accession>
<dbReference type="AlphaFoldDB" id="A0A412DJ33"/>
<dbReference type="Proteomes" id="UP000283310">
    <property type="component" value="Unassembled WGS sequence"/>
</dbReference>